<name>A0A433Q7B5_9FUNG</name>
<proteinExistence type="predicted"/>
<keyword evidence="2" id="KW-1185">Reference proteome</keyword>
<organism evidence="1 2">
    <name type="scientific">Jimgerdemannia flammicorona</name>
    <dbReference type="NCBI Taxonomy" id="994334"/>
    <lineage>
        <taxon>Eukaryota</taxon>
        <taxon>Fungi</taxon>
        <taxon>Fungi incertae sedis</taxon>
        <taxon>Mucoromycota</taxon>
        <taxon>Mucoromycotina</taxon>
        <taxon>Endogonomycetes</taxon>
        <taxon>Endogonales</taxon>
        <taxon>Endogonaceae</taxon>
        <taxon>Jimgerdemannia</taxon>
    </lineage>
</organism>
<protein>
    <submittedName>
        <fullName evidence="1">Uncharacterized protein</fullName>
    </submittedName>
</protein>
<gene>
    <name evidence="1" type="ORF">BC938DRAFT_471817</name>
</gene>
<evidence type="ECO:0000313" key="1">
    <source>
        <dbReference type="EMBL" id="RUS25665.1"/>
    </source>
</evidence>
<dbReference type="EMBL" id="RBNJ01012367">
    <property type="protein sequence ID" value="RUS25665.1"/>
    <property type="molecule type" value="Genomic_DNA"/>
</dbReference>
<evidence type="ECO:0000313" key="2">
    <source>
        <dbReference type="Proteomes" id="UP000274822"/>
    </source>
</evidence>
<accession>A0A433Q7B5</accession>
<sequence length="288" mass="32501">MSNSLLRLPKDPITEDRLPLKIGEQVSQTQYNTFIVRRESPGYKFELKADGSVFVVDMAHSEHEAVIWLLQRYFNFANGVAFANAPIKAWGQPFYDEPGGAGTLVAPDIAVLPRNNYVQAPLNPYPGPPPGDRRGNPHARVICEIAQHQSTSDWDVKCRSWLQQEYVRYVFGIKLHGMRDTHNAQGQNHRSMTARLWRQGAPPPGYTQWDFGTLLKHSQNPTECNIAGLPAFQVQIPTREIFWDPPILAGVPIHHGYNAVAPPTVVVNNINIDLYEVQQEVLNTQLNY</sequence>
<dbReference type="Proteomes" id="UP000274822">
    <property type="component" value="Unassembled WGS sequence"/>
</dbReference>
<comment type="caution">
    <text evidence="1">The sequence shown here is derived from an EMBL/GenBank/DDBJ whole genome shotgun (WGS) entry which is preliminary data.</text>
</comment>
<reference evidence="1 2" key="1">
    <citation type="journal article" date="2018" name="New Phytol.">
        <title>Phylogenomics of Endogonaceae and evolution of mycorrhizas within Mucoromycota.</title>
        <authorList>
            <person name="Chang Y."/>
            <person name="Desiro A."/>
            <person name="Na H."/>
            <person name="Sandor L."/>
            <person name="Lipzen A."/>
            <person name="Clum A."/>
            <person name="Barry K."/>
            <person name="Grigoriev I.V."/>
            <person name="Martin F.M."/>
            <person name="Stajich J.E."/>
            <person name="Smith M.E."/>
            <person name="Bonito G."/>
            <person name="Spatafora J.W."/>
        </authorList>
    </citation>
    <scope>NUCLEOTIDE SEQUENCE [LARGE SCALE GENOMIC DNA]</scope>
    <source>
        <strain evidence="1 2">AD002</strain>
    </source>
</reference>
<dbReference type="AlphaFoldDB" id="A0A433Q7B5"/>